<organism evidence="13 14">
    <name type="scientific">Effrenium voratum</name>
    <dbReference type="NCBI Taxonomy" id="2562239"/>
    <lineage>
        <taxon>Eukaryota</taxon>
        <taxon>Sar</taxon>
        <taxon>Alveolata</taxon>
        <taxon>Dinophyceae</taxon>
        <taxon>Suessiales</taxon>
        <taxon>Symbiodiniaceae</taxon>
        <taxon>Effrenium</taxon>
    </lineage>
</organism>
<dbReference type="PANTHER" id="PTHR10519:SF20">
    <property type="entry name" value="G-PROTEIN COUPLED RECEPTOR 156-RELATED"/>
    <property type="match status" value="1"/>
</dbReference>
<feature type="signal peptide" evidence="10">
    <location>
        <begin position="1"/>
        <end position="18"/>
    </location>
</feature>
<dbReference type="InterPro" id="IPR002455">
    <property type="entry name" value="GPCR3_GABA-B"/>
</dbReference>
<keyword evidence="10" id="KW-0732">Signal</keyword>
<dbReference type="Pfam" id="PF07699">
    <property type="entry name" value="Ephrin_rec_like"/>
    <property type="match status" value="2"/>
</dbReference>
<feature type="domain" description="Tyrosine-protein kinase ephrin type A/B receptor-like" evidence="12">
    <location>
        <begin position="588"/>
        <end position="625"/>
    </location>
</feature>
<evidence type="ECO:0000256" key="2">
    <source>
        <dbReference type="ARBA" id="ARBA00022692"/>
    </source>
</evidence>
<dbReference type="PANTHER" id="PTHR10519">
    <property type="entry name" value="GABA-B RECEPTOR"/>
    <property type="match status" value="1"/>
</dbReference>
<evidence type="ECO:0000313" key="14">
    <source>
        <dbReference type="Proteomes" id="UP001178507"/>
    </source>
</evidence>
<dbReference type="InterPro" id="IPR001828">
    <property type="entry name" value="ANF_lig-bd_rcpt"/>
</dbReference>
<keyword evidence="2 9" id="KW-0812">Transmembrane</keyword>
<evidence type="ECO:0000259" key="11">
    <source>
        <dbReference type="Pfam" id="PF01094"/>
    </source>
</evidence>
<evidence type="ECO:0000256" key="9">
    <source>
        <dbReference type="SAM" id="Phobius"/>
    </source>
</evidence>
<evidence type="ECO:0000256" key="6">
    <source>
        <dbReference type="ARBA" id="ARBA00023170"/>
    </source>
</evidence>
<dbReference type="SUPFAM" id="SSF57184">
    <property type="entry name" value="Growth factor receptor domain"/>
    <property type="match status" value="1"/>
</dbReference>
<dbReference type="EMBL" id="CAUJNA010003646">
    <property type="protein sequence ID" value="CAJ1406779.1"/>
    <property type="molecule type" value="Genomic_DNA"/>
</dbReference>
<dbReference type="Pfam" id="PF01094">
    <property type="entry name" value="ANF_receptor"/>
    <property type="match status" value="1"/>
</dbReference>
<evidence type="ECO:0000256" key="4">
    <source>
        <dbReference type="ARBA" id="ARBA00023040"/>
    </source>
</evidence>
<dbReference type="InterPro" id="IPR011641">
    <property type="entry name" value="Tyr-kin_ephrin_A/B_rcpt-like"/>
</dbReference>
<keyword evidence="5 9" id="KW-0472">Membrane</keyword>
<keyword evidence="8" id="KW-0807">Transducer</keyword>
<reference evidence="13" key="1">
    <citation type="submission" date="2023-08" db="EMBL/GenBank/DDBJ databases">
        <authorList>
            <person name="Chen Y."/>
            <person name="Shah S."/>
            <person name="Dougan E. K."/>
            <person name="Thang M."/>
            <person name="Chan C."/>
        </authorList>
    </citation>
    <scope>NUCLEOTIDE SEQUENCE</scope>
</reference>
<evidence type="ECO:0000313" key="13">
    <source>
        <dbReference type="EMBL" id="CAJ1406779.1"/>
    </source>
</evidence>
<protein>
    <submittedName>
        <fullName evidence="13">Uncharacterized protein</fullName>
    </submittedName>
</protein>
<comment type="subcellular location">
    <subcellularLocation>
        <location evidence="1">Membrane</location>
    </subcellularLocation>
</comment>
<dbReference type="Proteomes" id="UP001178507">
    <property type="component" value="Unassembled WGS sequence"/>
</dbReference>
<dbReference type="InterPro" id="IPR028082">
    <property type="entry name" value="Peripla_BP_I"/>
</dbReference>
<dbReference type="InterPro" id="IPR009030">
    <property type="entry name" value="Growth_fac_rcpt_cys_sf"/>
</dbReference>
<keyword evidence="4" id="KW-0297">G-protein coupled receptor</keyword>
<dbReference type="PRINTS" id="PR01176">
    <property type="entry name" value="GABABRECEPTR"/>
</dbReference>
<dbReference type="Gene3D" id="3.40.50.2300">
    <property type="match status" value="2"/>
</dbReference>
<dbReference type="SMART" id="SM01411">
    <property type="entry name" value="Ephrin_rec_like"/>
    <property type="match status" value="2"/>
</dbReference>
<dbReference type="GO" id="GO:0007214">
    <property type="term" value="P:gamma-aminobutyric acid signaling pathway"/>
    <property type="evidence" value="ECO:0007669"/>
    <property type="project" value="TreeGrafter"/>
</dbReference>
<evidence type="ECO:0000256" key="8">
    <source>
        <dbReference type="ARBA" id="ARBA00023224"/>
    </source>
</evidence>
<evidence type="ECO:0000256" key="3">
    <source>
        <dbReference type="ARBA" id="ARBA00022989"/>
    </source>
</evidence>
<accession>A0AA36JKM7</accession>
<keyword evidence="7" id="KW-0325">Glycoprotein</keyword>
<evidence type="ECO:0000259" key="12">
    <source>
        <dbReference type="Pfam" id="PF07699"/>
    </source>
</evidence>
<keyword evidence="3 9" id="KW-1133">Transmembrane helix</keyword>
<feature type="domain" description="Tyrosine-protein kinase ephrin type A/B receptor-like" evidence="12">
    <location>
        <begin position="543"/>
        <end position="586"/>
    </location>
</feature>
<evidence type="ECO:0000256" key="7">
    <source>
        <dbReference type="ARBA" id="ARBA00023180"/>
    </source>
</evidence>
<feature type="transmembrane region" description="Helical" evidence="9">
    <location>
        <begin position="1464"/>
        <end position="1488"/>
    </location>
</feature>
<evidence type="ECO:0000256" key="10">
    <source>
        <dbReference type="SAM" id="SignalP"/>
    </source>
</evidence>
<name>A0AA36JKM7_9DINO</name>
<comment type="caution">
    <text evidence="13">The sequence shown here is derived from an EMBL/GenBank/DDBJ whole genome shotgun (WGS) entry which is preliminary data.</text>
</comment>
<sequence length="1503" mass="162713">MPSFPLTLSVALGRLVASRSLCPSSCTATLDGSSFPCRYHGNNCMVSVSPSAARSSAEDINVAVINPYVGGLGDLMTMVEPSIAQALQDIEESNFLPGYRLNGYVVDSKCSVPDATSAAIAAMTTGPAKHVVFGDSCSAACEAVNDALRHFNVMQVGPGCVSVSLSDSTRFPYFTRMAPSFRFNVQTVYEIFKFLGFRRVGVVYGYRSINVLAKDLFLELMSGDNSAGSYSWTPLYTHRVELLQDAQSAVEEARRTDARINFMALYEAEGSMVLCQCHKKNMLTPDYNWFVASGWWNQNFILLTADTEKSPCSVSELQRAAYSLIAIDRGPMLDTSELHSLSGRPLSELYAEYTGACQGFANGKGVCNHQLAGYFYDGVWLIASILHTYLVEQNRSIADLGTEESRQALYDLSLSTDFYGQTGRVRQFNSVGPKTAPPSHGDRDGIVLLRQATGPAEGAFVKLAFRTEAGFDFQTDIKWSPDDTSRMVSCSGACDLANAWVPADRTAQCPAGRIWINEEGCVQCAAGSFAALSASSCQPCAAGSFSNASGVSVCHGCSPGKYQPFAGQTDCEECIEGHYEDQPGSTYCPKCAEGTYAADHGLTQCTACPAGRSSDFEGAASPEMCLCPAGQRLDGAQCLECGVKEVCLGGKVVGSRPSPEEWIAAVELAAILQAQGESMAKYFLLIAKGIEPSANKAFMLGLMDTYNSSLTALLHGDPQLKVPADPGEEAAAAVQQALAQWLAFRALLNESVDTVVQGGFANSAVVQAVARSAEDLYVAVEGISSSLRVAAESAGAYLSGLLVEIAARQRTLIQRICKVALLVAHSVNLGQSRAILQEVSSLYEESREGIVFGIRVAGVPALTEMCTMRQMREVSFYYQQVRPFTREILNAQSNSEASRIASAVVANMSTFVDPLYSAMVEAVKLYVNDTGSCNPFATTTFDEWWALTLGICDTRIGLQSSLRFFMQIANGLAVQESKVELTVVVSAQTQLLRDLVTGNKLDNMPSPVTQEMLNQLIEARAGWSALMEGLEEAIQLDELPQVDVFRGIILGNAQFSRLMNAMELLVQAVGTAGSLVETRILDLTHRQQHRLHQIPVKAYQILLGYEVDTSWQELNASIADYRLAQRQMVLGAPASGNIKELVPVTNICVVRMFAAAFSVYHRIEEACYDLARGNRARVNDINVFVPAALAEMELASHALEHFYDGRQEAVCENLTLSVDEWSKLMAATMSLGGLSQDVITAFTLASEVQGPSEQQGVTAALEELTAAMERLVMGYPSSHVPTQPTQKLFNQVLQVLLPAKEALHDAVSQLTVSQAMARANALLETTKTLAATYRAEGQRSDGLWQGLRVEKLMWQSVLAKKLLKEATLTRYSVTVSTSATVLEFETALAHLKDGGGGIEPIIPERKELLDQWELVNGAWTRFKSASEKMDASMDPALEELLIQLEAAIPLFAVQDIKSETTVPWVFYVAYCVLGLVLLSCSCVACYLARTALRKKAAHGGPAV</sequence>
<feature type="chain" id="PRO_5041311323" evidence="10">
    <location>
        <begin position="19"/>
        <end position="1503"/>
    </location>
</feature>
<dbReference type="SUPFAM" id="SSF53822">
    <property type="entry name" value="Periplasmic binding protein-like I"/>
    <property type="match status" value="1"/>
</dbReference>
<keyword evidence="6" id="KW-0675">Receptor</keyword>
<dbReference type="GO" id="GO:0038039">
    <property type="term" value="C:G protein-coupled receptor heterodimeric complex"/>
    <property type="evidence" value="ECO:0007669"/>
    <property type="project" value="TreeGrafter"/>
</dbReference>
<proteinExistence type="predicted"/>
<gene>
    <name evidence="13" type="ORF">EVOR1521_LOCUS28646</name>
</gene>
<evidence type="ECO:0000256" key="1">
    <source>
        <dbReference type="ARBA" id="ARBA00004370"/>
    </source>
</evidence>
<keyword evidence="14" id="KW-1185">Reference proteome</keyword>
<feature type="domain" description="Receptor ligand binding region" evidence="11">
    <location>
        <begin position="79"/>
        <end position="430"/>
    </location>
</feature>
<dbReference type="GO" id="GO:0004965">
    <property type="term" value="F:G protein-coupled GABA receptor activity"/>
    <property type="evidence" value="ECO:0007669"/>
    <property type="project" value="InterPro"/>
</dbReference>
<dbReference type="Gene3D" id="2.10.50.10">
    <property type="entry name" value="Tumor Necrosis Factor Receptor, subunit A, domain 2"/>
    <property type="match status" value="2"/>
</dbReference>
<evidence type="ECO:0000256" key="5">
    <source>
        <dbReference type="ARBA" id="ARBA00023136"/>
    </source>
</evidence>